<evidence type="ECO:0000313" key="8">
    <source>
        <dbReference type="Proteomes" id="UP000284892"/>
    </source>
</evidence>
<dbReference type="OrthoDB" id="1093278at2"/>
<accession>A0A420DX72</accession>
<evidence type="ECO:0000256" key="5">
    <source>
        <dbReference type="SAM" id="Phobius"/>
    </source>
</evidence>
<evidence type="ECO:0000313" key="7">
    <source>
        <dbReference type="EMBL" id="RKE98838.1"/>
    </source>
</evidence>
<dbReference type="Pfam" id="PF04932">
    <property type="entry name" value="Wzy_C"/>
    <property type="match status" value="1"/>
</dbReference>
<sequence length="580" mass="67782">MFRQLKTIHYFLLATISVLVSLGLYVFTQYEVLQNSVTTIEITFNNELSKEETPIIYTSSNTESKINFKTVYKFQYKGNLKYECKLDTVNQLRKLRLYFVYPNQTVTIRSINLKSSNKVISIPLQKFKKREGINCIEQPKEIKLEILKKYGYIELPKTYIYPSDFKNTYQLILALLVLLIFVVLVFKSLKAISIKPFAIQSITISALILSIFLPHPIFNIALIVMALLNFKNIKWIDIKTQKINFIIVGFFIIYLLNNLLISKEGFREMSTIERFLPFIILSVIIPSIANRKYLILFPISAFIIGFGFLLTSIFDVYIHQNFVFLSFDFFTKYMHPVYFSYLLFFSICFIDYKYKGKAKYILEFILFVFLIFSGSKMVFLFSLIVVFINLLKNKKTALLIIPLTIIVIIFSPLKNRFKEIINQKDMTILKDSYIEKPNDSRVNGLTLRLILWREALATMNGLDYVFGKGITKDTNKLLKNRLNTLGLKHHLTFNPHNQYVDTFWRTGILGLLLLILIPLYSLKEAIKRKDKLLIQFSLFFIVVMCSESIFGRVNGVYFFTIVILLLMNTNKINEDSHIRN</sequence>
<protein>
    <submittedName>
        <fullName evidence="7">O-antigen ligase-like membrane protein</fullName>
    </submittedName>
</protein>
<keyword evidence="4 5" id="KW-0472">Membrane</keyword>
<dbReference type="PANTHER" id="PTHR37422">
    <property type="entry name" value="TEICHURONIC ACID BIOSYNTHESIS PROTEIN TUAE"/>
    <property type="match status" value="1"/>
</dbReference>
<dbReference type="InterPro" id="IPR051533">
    <property type="entry name" value="WaaL-like"/>
</dbReference>
<gene>
    <name evidence="7" type="ORF">BXY80_0933</name>
</gene>
<evidence type="ECO:0000259" key="6">
    <source>
        <dbReference type="Pfam" id="PF04932"/>
    </source>
</evidence>
<name>A0A420DX72_9FLAO</name>
<evidence type="ECO:0000256" key="3">
    <source>
        <dbReference type="ARBA" id="ARBA00022989"/>
    </source>
</evidence>
<feature type="transmembrane region" description="Helical" evidence="5">
    <location>
        <begin position="295"/>
        <end position="318"/>
    </location>
</feature>
<dbReference type="Proteomes" id="UP000284892">
    <property type="component" value="Unassembled WGS sequence"/>
</dbReference>
<keyword evidence="2 5" id="KW-0812">Transmembrane</keyword>
<feature type="transmembrane region" description="Helical" evidence="5">
    <location>
        <begin position="168"/>
        <end position="186"/>
    </location>
</feature>
<dbReference type="GO" id="GO:0016020">
    <property type="term" value="C:membrane"/>
    <property type="evidence" value="ECO:0007669"/>
    <property type="project" value="UniProtKB-SubCell"/>
</dbReference>
<evidence type="ECO:0000256" key="1">
    <source>
        <dbReference type="ARBA" id="ARBA00004141"/>
    </source>
</evidence>
<dbReference type="GO" id="GO:0016874">
    <property type="term" value="F:ligase activity"/>
    <property type="evidence" value="ECO:0007669"/>
    <property type="project" value="UniProtKB-KW"/>
</dbReference>
<feature type="domain" description="O-antigen ligase-related" evidence="6">
    <location>
        <begin position="364"/>
        <end position="515"/>
    </location>
</feature>
<dbReference type="PANTHER" id="PTHR37422:SF13">
    <property type="entry name" value="LIPOPOLYSACCHARIDE BIOSYNTHESIS PROTEIN PA4999-RELATED"/>
    <property type="match status" value="1"/>
</dbReference>
<feature type="transmembrane region" description="Helical" evidence="5">
    <location>
        <begin position="330"/>
        <end position="352"/>
    </location>
</feature>
<organism evidence="7 8">
    <name type="scientific">Ichthyenterobacterium magnum</name>
    <dbReference type="NCBI Taxonomy" id="1230530"/>
    <lineage>
        <taxon>Bacteria</taxon>
        <taxon>Pseudomonadati</taxon>
        <taxon>Bacteroidota</taxon>
        <taxon>Flavobacteriia</taxon>
        <taxon>Flavobacteriales</taxon>
        <taxon>Flavobacteriaceae</taxon>
        <taxon>Ichthyenterobacterium</taxon>
    </lineage>
</organism>
<comment type="subcellular location">
    <subcellularLocation>
        <location evidence="1">Membrane</location>
        <topology evidence="1">Multi-pass membrane protein</topology>
    </subcellularLocation>
</comment>
<dbReference type="InterPro" id="IPR007016">
    <property type="entry name" value="O-antigen_ligase-rel_domated"/>
</dbReference>
<dbReference type="EMBL" id="RAQJ01000001">
    <property type="protein sequence ID" value="RKE98838.1"/>
    <property type="molecule type" value="Genomic_DNA"/>
</dbReference>
<reference evidence="7 8" key="1">
    <citation type="submission" date="2018-09" db="EMBL/GenBank/DDBJ databases">
        <title>Genomic Encyclopedia of Archaeal and Bacterial Type Strains, Phase II (KMG-II): from individual species to whole genera.</title>
        <authorList>
            <person name="Goeker M."/>
        </authorList>
    </citation>
    <scope>NUCLEOTIDE SEQUENCE [LARGE SCALE GENOMIC DNA]</scope>
    <source>
        <strain evidence="7 8">DSM 26283</strain>
    </source>
</reference>
<feature type="transmembrane region" description="Helical" evidence="5">
    <location>
        <begin position="502"/>
        <end position="520"/>
    </location>
</feature>
<keyword evidence="8" id="KW-1185">Reference proteome</keyword>
<keyword evidence="7" id="KW-0436">Ligase</keyword>
<feature type="transmembrane region" description="Helical" evidence="5">
    <location>
        <begin position="397"/>
        <end position="413"/>
    </location>
</feature>
<proteinExistence type="predicted"/>
<evidence type="ECO:0000256" key="2">
    <source>
        <dbReference type="ARBA" id="ARBA00022692"/>
    </source>
</evidence>
<feature type="transmembrane region" description="Helical" evidence="5">
    <location>
        <begin position="242"/>
        <end position="260"/>
    </location>
</feature>
<feature type="transmembrane region" description="Helical" evidence="5">
    <location>
        <begin position="532"/>
        <end position="550"/>
    </location>
</feature>
<feature type="transmembrane region" description="Helical" evidence="5">
    <location>
        <begin position="207"/>
        <end position="230"/>
    </location>
</feature>
<feature type="transmembrane region" description="Helical" evidence="5">
    <location>
        <begin position="7"/>
        <end position="27"/>
    </location>
</feature>
<keyword evidence="3 5" id="KW-1133">Transmembrane helix</keyword>
<feature type="transmembrane region" description="Helical" evidence="5">
    <location>
        <begin position="364"/>
        <end position="390"/>
    </location>
</feature>
<evidence type="ECO:0000256" key="4">
    <source>
        <dbReference type="ARBA" id="ARBA00023136"/>
    </source>
</evidence>
<dbReference type="RefSeq" id="WP_120200024.1">
    <property type="nucleotide sequence ID" value="NZ_RAQJ01000001.1"/>
</dbReference>
<dbReference type="AlphaFoldDB" id="A0A420DX72"/>
<comment type="caution">
    <text evidence="7">The sequence shown here is derived from an EMBL/GenBank/DDBJ whole genome shotgun (WGS) entry which is preliminary data.</text>
</comment>